<keyword evidence="4 6" id="KW-0472">Membrane</keyword>
<dbReference type="Pfam" id="PF20684">
    <property type="entry name" value="Fung_rhodopsin"/>
    <property type="match status" value="1"/>
</dbReference>
<keyword evidence="2 6" id="KW-0812">Transmembrane</keyword>
<evidence type="ECO:0000259" key="7">
    <source>
        <dbReference type="Pfam" id="PF20684"/>
    </source>
</evidence>
<evidence type="ECO:0000256" key="4">
    <source>
        <dbReference type="ARBA" id="ARBA00023136"/>
    </source>
</evidence>
<dbReference type="OrthoDB" id="3648173at2759"/>
<dbReference type="PANTHER" id="PTHR33048">
    <property type="entry name" value="PTH11-LIKE INTEGRAL MEMBRANE PROTEIN (AFU_ORTHOLOGUE AFUA_5G11245)"/>
    <property type="match status" value="1"/>
</dbReference>
<dbReference type="EMBL" id="MPGH01000082">
    <property type="protein sequence ID" value="OLN89243.1"/>
    <property type="molecule type" value="Genomic_DNA"/>
</dbReference>
<evidence type="ECO:0000313" key="9">
    <source>
        <dbReference type="Proteomes" id="UP000186583"/>
    </source>
</evidence>
<dbReference type="GO" id="GO:0016020">
    <property type="term" value="C:membrane"/>
    <property type="evidence" value="ECO:0007669"/>
    <property type="project" value="UniProtKB-SubCell"/>
</dbReference>
<comment type="caution">
    <text evidence="8">The sequence shown here is derived from an EMBL/GenBank/DDBJ whole genome shotgun (WGS) entry which is preliminary data.</text>
</comment>
<organism evidence="8 9">
    <name type="scientific">Colletotrichum chlorophyti</name>
    <dbReference type="NCBI Taxonomy" id="708187"/>
    <lineage>
        <taxon>Eukaryota</taxon>
        <taxon>Fungi</taxon>
        <taxon>Dikarya</taxon>
        <taxon>Ascomycota</taxon>
        <taxon>Pezizomycotina</taxon>
        <taxon>Sordariomycetes</taxon>
        <taxon>Hypocreomycetidae</taxon>
        <taxon>Glomerellales</taxon>
        <taxon>Glomerellaceae</taxon>
        <taxon>Colletotrichum</taxon>
    </lineage>
</organism>
<comment type="similarity">
    <text evidence="5">Belongs to the SAT4 family.</text>
</comment>
<evidence type="ECO:0000256" key="6">
    <source>
        <dbReference type="SAM" id="Phobius"/>
    </source>
</evidence>
<gene>
    <name evidence="8" type="ORF">CCHL11_09592</name>
</gene>
<feature type="transmembrane region" description="Helical" evidence="6">
    <location>
        <begin position="59"/>
        <end position="79"/>
    </location>
</feature>
<dbReference type="STRING" id="708187.A0A1Q8RWT8"/>
<evidence type="ECO:0000256" key="3">
    <source>
        <dbReference type="ARBA" id="ARBA00022989"/>
    </source>
</evidence>
<dbReference type="PANTHER" id="PTHR33048:SF47">
    <property type="entry name" value="INTEGRAL MEMBRANE PROTEIN-RELATED"/>
    <property type="match status" value="1"/>
</dbReference>
<name>A0A1Q8RWT8_9PEZI</name>
<evidence type="ECO:0000256" key="2">
    <source>
        <dbReference type="ARBA" id="ARBA00022692"/>
    </source>
</evidence>
<feature type="transmembrane region" description="Helical" evidence="6">
    <location>
        <begin position="25"/>
        <end position="47"/>
    </location>
</feature>
<feature type="domain" description="Rhodopsin" evidence="7">
    <location>
        <begin position="29"/>
        <end position="197"/>
    </location>
</feature>
<feature type="transmembrane region" description="Helical" evidence="6">
    <location>
        <begin position="144"/>
        <end position="167"/>
    </location>
</feature>
<evidence type="ECO:0000256" key="5">
    <source>
        <dbReference type="ARBA" id="ARBA00038359"/>
    </source>
</evidence>
<keyword evidence="9" id="KW-1185">Reference proteome</keyword>
<evidence type="ECO:0000313" key="8">
    <source>
        <dbReference type="EMBL" id="OLN89243.1"/>
    </source>
</evidence>
<protein>
    <recommendedName>
        <fullName evidence="7">Rhodopsin domain-containing protein</fullName>
    </recommendedName>
</protein>
<dbReference type="InterPro" id="IPR052337">
    <property type="entry name" value="SAT4-like"/>
</dbReference>
<feature type="transmembrane region" description="Helical" evidence="6">
    <location>
        <begin position="179"/>
        <end position="202"/>
    </location>
</feature>
<comment type="subcellular location">
    <subcellularLocation>
        <location evidence="1">Membrane</location>
        <topology evidence="1">Multi-pass membrane protein</topology>
    </subcellularLocation>
</comment>
<proteinExistence type="inferred from homology"/>
<reference evidence="8 9" key="1">
    <citation type="submission" date="2016-11" db="EMBL/GenBank/DDBJ databases">
        <title>Draft Genome Assembly of Colletotrichum chlorophyti a pathogen of herbaceous plants.</title>
        <authorList>
            <person name="Gan P."/>
            <person name="Narusaka M."/>
            <person name="Tsushima A."/>
            <person name="Narusaka Y."/>
            <person name="Takano Y."/>
            <person name="Shirasu K."/>
        </authorList>
    </citation>
    <scope>NUCLEOTIDE SEQUENCE [LARGE SCALE GENOMIC DNA]</scope>
    <source>
        <strain evidence="8 9">NTL11</strain>
    </source>
</reference>
<dbReference type="InterPro" id="IPR049326">
    <property type="entry name" value="Rhodopsin_dom_fungi"/>
</dbReference>
<evidence type="ECO:0000256" key="1">
    <source>
        <dbReference type="ARBA" id="ARBA00004141"/>
    </source>
</evidence>
<sequence length="258" mass="29089">MSETLRGPNGPNPSEYSPDDTRQPLVIGITCLMITIICIFLGVRGYVRGYIMKAWKLDDCVFVFSGFLVASTLIYQASFTSIKSTFLLQYRRAFAVRRVRIFCDLFMAVVLVVMVAMVLSGAFVMKPFLAPDSISYQDQHAFLVWGYANAAVHLATDITTFILPLAIVSQLPIATTMKLGLAASFAVGILYVYIATPIVMLLNSKIRTKTLKHRRWFNFVQGQPLSICSTMGFHLSFLASQNQRRRSFAPAYRFYDHY</sequence>
<dbReference type="AlphaFoldDB" id="A0A1Q8RWT8"/>
<dbReference type="Proteomes" id="UP000186583">
    <property type="component" value="Unassembled WGS sequence"/>
</dbReference>
<feature type="transmembrane region" description="Helical" evidence="6">
    <location>
        <begin position="99"/>
        <end position="124"/>
    </location>
</feature>
<accession>A0A1Q8RWT8</accession>
<keyword evidence="3 6" id="KW-1133">Transmembrane helix</keyword>